<evidence type="ECO:0000256" key="2">
    <source>
        <dbReference type="ARBA" id="ARBA00022723"/>
    </source>
</evidence>
<feature type="region of interest" description="Disordered" evidence="8">
    <location>
        <begin position="120"/>
        <end position="148"/>
    </location>
</feature>
<reference evidence="10 11" key="1">
    <citation type="submission" date="2024-02" db="EMBL/GenBank/DDBJ databases">
        <title>Expansion and revision of Xanthobacter and proposal of Roseixanthobacter gen. nov.</title>
        <authorList>
            <person name="Soltysiak M.P.M."/>
            <person name="Jalihal A."/>
            <person name="Ory A."/>
            <person name="Chrisophersen C."/>
            <person name="Lee A.D."/>
            <person name="Boulton J."/>
            <person name="Springer M."/>
        </authorList>
    </citation>
    <scope>NUCLEOTIDE SEQUENCE [LARGE SCALE GENOMIC DNA]</scope>
    <source>
        <strain evidence="10 11">CB5</strain>
    </source>
</reference>
<evidence type="ECO:0000256" key="7">
    <source>
        <dbReference type="RuleBase" id="RU363037"/>
    </source>
</evidence>
<evidence type="ECO:0000256" key="1">
    <source>
        <dbReference type="ARBA" id="ARBA00022598"/>
    </source>
</evidence>
<dbReference type="PANTHER" id="PTHR43311">
    <property type="entry name" value="GLUTAMATE--TRNA LIGASE"/>
    <property type="match status" value="1"/>
</dbReference>
<dbReference type="PROSITE" id="PS00178">
    <property type="entry name" value="AA_TRNA_LIGASE_I"/>
    <property type="match status" value="1"/>
</dbReference>
<dbReference type="InterPro" id="IPR020058">
    <property type="entry name" value="Glu/Gln-tRNA-synth_Ib_cat-dom"/>
</dbReference>
<evidence type="ECO:0000256" key="5">
    <source>
        <dbReference type="ARBA" id="ARBA00022840"/>
    </source>
</evidence>
<keyword evidence="2" id="KW-0479">Metal-binding</keyword>
<keyword evidence="1 7" id="KW-0436">Ligase</keyword>
<comment type="caution">
    <text evidence="10">The sequence shown here is derived from an EMBL/GenBank/DDBJ whole genome shotgun (WGS) entry which is preliminary data.</text>
</comment>
<dbReference type="InterPro" id="IPR000924">
    <property type="entry name" value="Glu/Gln-tRNA-synth"/>
</dbReference>
<dbReference type="GO" id="GO:0016874">
    <property type="term" value="F:ligase activity"/>
    <property type="evidence" value="ECO:0007669"/>
    <property type="project" value="UniProtKB-KW"/>
</dbReference>
<dbReference type="Proteomes" id="UP001604043">
    <property type="component" value="Unassembled WGS sequence"/>
</dbReference>
<dbReference type="InterPro" id="IPR049940">
    <property type="entry name" value="GluQ/Sye"/>
</dbReference>
<feature type="compositionally biased region" description="Basic and acidic residues" evidence="8">
    <location>
        <begin position="120"/>
        <end position="130"/>
    </location>
</feature>
<name>A0ABW6ZCT9_9HYPH</name>
<dbReference type="PANTHER" id="PTHR43311:SF1">
    <property type="entry name" value="GLUTAMYL-Q TRNA(ASP) SYNTHETASE"/>
    <property type="match status" value="1"/>
</dbReference>
<keyword evidence="5 7" id="KW-0067">ATP-binding</keyword>
<dbReference type="EC" id="6.1.1.-" evidence="10"/>
<accession>A0ABW6ZCT9</accession>
<keyword evidence="4" id="KW-0862">Zinc</keyword>
<keyword evidence="7" id="KW-0648">Protein biosynthesis</keyword>
<dbReference type="PRINTS" id="PR00987">
    <property type="entry name" value="TRNASYNTHGLU"/>
</dbReference>
<comment type="similarity">
    <text evidence="7">Belongs to the class-I aminoacyl-tRNA synthetase family.</text>
</comment>
<sequence length="306" mass="33224">MPQPPLPFVCRFAPSPNGRLHLGHAFSALVNAEAAARTGGTFLLRMEDIDTTRCRPEFEQGILDDLAWLGIVPAAPPRRQSEHFADYAKAIARLEAMGLVYPAFESRSDIARAVIEAEAKEGHPAPRDPDGAPLYPFQRSGLSDGERAQRRAAGEPYVLRLDMAAAMEAIGSGPLFWPEARDLPEGSAVPAPADPAQWGDVVLARRDVPTSYHLSVVVDDALQGITRVIRGMDLFHATSVHVLLQRLLGLATPVYHHHRLILDGSGHKLSKSNSATSLLALRNCGATPEDIRARLGLDPLQPTPRM</sequence>
<dbReference type="RefSeq" id="WP_394005990.1">
    <property type="nucleotide sequence ID" value="NZ_JBAFUR010000001.1"/>
</dbReference>
<dbReference type="SUPFAM" id="SSF52374">
    <property type="entry name" value="Nucleotidylyl transferase"/>
    <property type="match status" value="1"/>
</dbReference>
<keyword evidence="6 7" id="KW-0030">Aminoacyl-tRNA synthetase</keyword>
<proteinExistence type="inferred from homology"/>
<protein>
    <submittedName>
        <fullName evidence="10">tRNA glutamyl-Q(34) synthetase GluQRS</fullName>
        <ecNumber evidence="10">6.1.1.-</ecNumber>
    </submittedName>
</protein>
<feature type="domain" description="Glutamyl/glutaminyl-tRNA synthetase class Ib catalytic" evidence="9">
    <location>
        <begin position="9"/>
        <end position="290"/>
    </location>
</feature>
<evidence type="ECO:0000313" key="11">
    <source>
        <dbReference type="Proteomes" id="UP001604043"/>
    </source>
</evidence>
<keyword evidence="11" id="KW-1185">Reference proteome</keyword>
<gene>
    <name evidence="10" type="primary">gluQRS</name>
    <name evidence="10" type="ORF">V5F30_05285</name>
</gene>
<dbReference type="InterPro" id="IPR001412">
    <property type="entry name" value="aa-tRNA-synth_I_CS"/>
</dbReference>
<evidence type="ECO:0000256" key="8">
    <source>
        <dbReference type="SAM" id="MobiDB-lite"/>
    </source>
</evidence>
<evidence type="ECO:0000313" key="10">
    <source>
        <dbReference type="EMBL" id="MFG1251604.1"/>
    </source>
</evidence>
<organism evidence="10 11">
    <name type="scientific">Xanthobacter aminoxidans</name>
    <dbReference type="NCBI Taxonomy" id="186280"/>
    <lineage>
        <taxon>Bacteria</taxon>
        <taxon>Pseudomonadati</taxon>
        <taxon>Pseudomonadota</taxon>
        <taxon>Alphaproteobacteria</taxon>
        <taxon>Hyphomicrobiales</taxon>
        <taxon>Xanthobacteraceae</taxon>
        <taxon>Xanthobacter</taxon>
    </lineage>
</organism>
<keyword evidence="3 7" id="KW-0547">Nucleotide-binding</keyword>
<evidence type="ECO:0000256" key="6">
    <source>
        <dbReference type="ARBA" id="ARBA00023146"/>
    </source>
</evidence>
<evidence type="ECO:0000256" key="4">
    <source>
        <dbReference type="ARBA" id="ARBA00022833"/>
    </source>
</evidence>
<dbReference type="Gene3D" id="3.40.50.620">
    <property type="entry name" value="HUPs"/>
    <property type="match status" value="1"/>
</dbReference>
<dbReference type="NCBIfam" id="NF004315">
    <property type="entry name" value="PRK05710.1-4"/>
    <property type="match status" value="1"/>
</dbReference>
<evidence type="ECO:0000259" key="9">
    <source>
        <dbReference type="Pfam" id="PF00749"/>
    </source>
</evidence>
<evidence type="ECO:0000256" key="3">
    <source>
        <dbReference type="ARBA" id="ARBA00022741"/>
    </source>
</evidence>
<dbReference type="Pfam" id="PF00749">
    <property type="entry name" value="tRNA-synt_1c"/>
    <property type="match status" value="1"/>
</dbReference>
<dbReference type="EMBL" id="JBAFUR010000001">
    <property type="protein sequence ID" value="MFG1251604.1"/>
    <property type="molecule type" value="Genomic_DNA"/>
</dbReference>
<dbReference type="InterPro" id="IPR014729">
    <property type="entry name" value="Rossmann-like_a/b/a_fold"/>
</dbReference>